<comment type="pathway">
    <text evidence="1">Cofactor biosynthesis; (R)-pantothenate biosynthesis; (R)-pantothenate from (R)-pantoate and beta-alanine: step 1/1.</text>
</comment>
<evidence type="ECO:0000256" key="6">
    <source>
        <dbReference type="ARBA" id="ARBA00022741"/>
    </source>
</evidence>
<dbReference type="InterPro" id="IPR003721">
    <property type="entry name" value="Pantoate_ligase"/>
</dbReference>
<keyword evidence="7" id="KW-0067">ATP-binding</keyword>
<comment type="catalytic activity">
    <reaction evidence="8">
        <text>(R)-pantoate + beta-alanine + ATP = (R)-pantothenate + AMP + diphosphate + H(+)</text>
        <dbReference type="Rhea" id="RHEA:10912"/>
        <dbReference type="ChEBI" id="CHEBI:15378"/>
        <dbReference type="ChEBI" id="CHEBI:15980"/>
        <dbReference type="ChEBI" id="CHEBI:29032"/>
        <dbReference type="ChEBI" id="CHEBI:30616"/>
        <dbReference type="ChEBI" id="CHEBI:33019"/>
        <dbReference type="ChEBI" id="CHEBI:57966"/>
        <dbReference type="ChEBI" id="CHEBI:456215"/>
        <dbReference type="EC" id="6.3.2.1"/>
    </reaction>
</comment>
<proteinExistence type="inferred from homology"/>
<dbReference type="EC" id="6.3.2.1" evidence="3"/>
<evidence type="ECO:0000256" key="4">
    <source>
        <dbReference type="ARBA" id="ARBA00022598"/>
    </source>
</evidence>
<dbReference type="Proteomes" id="UP000028504">
    <property type="component" value="Chromosome"/>
</dbReference>
<dbReference type="EMBL" id="CP008944">
    <property type="protein sequence ID" value="AIG64687.1"/>
    <property type="molecule type" value="Genomic_DNA"/>
</dbReference>
<accession>A0ABN4DGK4</accession>
<gene>
    <name evidence="9" type="ORF">CATYP_09080</name>
</gene>
<protein>
    <recommendedName>
        <fullName evidence="3">pantoate--beta-alanine ligase (AMP-forming)</fullName>
        <ecNumber evidence="3">6.3.2.1</ecNumber>
    </recommendedName>
</protein>
<keyword evidence="6" id="KW-0547">Nucleotide-binding</keyword>
<dbReference type="Gene3D" id="3.30.1300.10">
    <property type="entry name" value="Pantoate-beta-alanine ligase, C-terminal domain"/>
    <property type="match status" value="1"/>
</dbReference>
<evidence type="ECO:0000313" key="9">
    <source>
        <dbReference type="EMBL" id="AIG64687.1"/>
    </source>
</evidence>
<keyword evidence="4" id="KW-0436">Ligase</keyword>
<comment type="similarity">
    <text evidence="2">Belongs to the pantothenate synthetase family.</text>
</comment>
<evidence type="ECO:0000256" key="8">
    <source>
        <dbReference type="ARBA" id="ARBA00048258"/>
    </source>
</evidence>
<reference evidence="9 10" key="1">
    <citation type="submission" date="2014-07" db="EMBL/GenBank/DDBJ databases">
        <title>Complete genome sequence of Corynebacterium atypicum DSM 44849: identifiction of the mycolic acid biosynthesis genes.</title>
        <authorList>
            <person name="Tippelt A."/>
            <person name="Mollmann S."/>
            <person name="Albersmeier A."/>
            <person name="Jaenicke S."/>
            <person name="Ruckert C."/>
            <person name="Tauch A."/>
        </authorList>
    </citation>
    <scope>NUCLEOTIDE SEQUENCE [LARGE SCALE GENOMIC DNA]</scope>
    <source>
        <strain evidence="9 10">R2070</strain>
    </source>
</reference>
<dbReference type="Gene3D" id="3.40.50.620">
    <property type="entry name" value="HUPs"/>
    <property type="match status" value="1"/>
</dbReference>
<keyword evidence="5" id="KW-0566">Pantothenate biosynthesis</keyword>
<evidence type="ECO:0000313" key="10">
    <source>
        <dbReference type="Proteomes" id="UP000028504"/>
    </source>
</evidence>
<dbReference type="RefSeq" id="WP_038606721.1">
    <property type="nucleotide sequence ID" value="NZ_CP008944.1"/>
</dbReference>
<sequence>MAFEFGAATKVDETRLGQLGHAIRRTGRPVALIVLGTDVHGGHLALLRAASRLRGVVSVVALRRAPDEELTKMLASCGADAVYVPAGAAEAPGGAAAPGTAEATSVAATPAVPTRPRTLVVPEDHGLEPVEERAHELTRIVSLVGVSSASDVFLGEKDFELLIDVQHAVTDLHLGARVHGVPTVRMPDGLALSLRNSRVPEEDRERAVALSAALTAGAHVAEKGADAVVEIAGDVLAAAGVHPEYLELRSHLLGEAPVEGEARLLVAATFGGVRLIDNVGVPVGIGFRGLAERSG</sequence>
<evidence type="ECO:0000256" key="2">
    <source>
        <dbReference type="ARBA" id="ARBA00009256"/>
    </source>
</evidence>
<dbReference type="InterPro" id="IPR014729">
    <property type="entry name" value="Rossmann-like_a/b/a_fold"/>
</dbReference>
<organism evidence="9 10">
    <name type="scientific">Corynebacterium atypicum</name>
    <dbReference type="NCBI Taxonomy" id="191610"/>
    <lineage>
        <taxon>Bacteria</taxon>
        <taxon>Bacillati</taxon>
        <taxon>Actinomycetota</taxon>
        <taxon>Actinomycetes</taxon>
        <taxon>Mycobacteriales</taxon>
        <taxon>Corynebacteriaceae</taxon>
        <taxon>Corynebacterium</taxon>
    </lineage>
</organism>
<dbReference type="PANTHER" id="PTHR21299:SF1">
    <property type="entry name" value="PANTOATE--BETA-ALANINE LIGASE"/>
    <property type="match status" value="1"/>
</dbReference>
<dbReference type="Pfam" id="PF02569">
    <property type="entry name" value="Pantoate_ligase"/>
    <property type="match status" value="1"/>
</dbReference>
<dbReference type="SUPFAM" id="SSF52374">
    <property type="entry name" value="Nucleotidylyl transferase"/>
    <property type="match status" value="1"/>
</dbReference>
<evidence type="ECO:0000256" key="1">
    <source>
        <dbReference type="ARBA" id="ARBA00004990"/>
    </source>
</evidence>
<evidence type="ECO:0000256" key="7">
    <source>
        <dbReference type="ARBA" id="ARBA00022840"/>
    </source>
</evidence>
<evidence type="ECO:0000256" key="5">
    <source>
        <dbReference type="ARBA" id="ARBA00022655"/>
    </source>
</evidence>
<evidence type="ECO:0000256" key="3">
    <source>
        <dbReference type="ARBA" id="ARBA00012219"/>
    </source>
</evidence>
<dbReference type="InterPro" id="IPR042176">
    <property type="entry name" value="Pantoate_ligase_C"/>
</dbReference>
<dbReference type="PANTHER" id="PTHR21299">
    <property type="entry name" value="CYTIDYLATE KINASE/PANTOATE-BETA-ALANINE LIGASE"/>
    <property type="match status" value="1"/>
</dbReference>
<keyword evidence="10" id="KW-1185">Reference proteome</keyword>
<name>A0ABN4DGK4_9CORY</name>